<dbReference type="EMBL" id="JAPMIV010000039">
    <property type="protein sequence ID" value="MDV6375900.1"/>
    <property type="molecule type" value="Genomic_DNA"/>
</dbReference>
<proteinExistence type="predicted"/>
<keyword evidence="2" id="KW-1185">Reference proteome</keyword>
<gene>
    <name evidence="1" type="ORF">ORD21_14980</name>
</gene>
<name>A0ABU4DTZ5_9DEIO</name>
<protein>
    <submittedName>
        <fullName evidence="1">Uncharacterized protein</fullName>
    </submittedName>
</protein>
<comment type="caution">
    <text evidence="1">The sequence shown here is derived from an EMBL/GenBank/DDBJ whole genome shotgun (WGS) entry which is preliminary data.</text>
</comment>
<evidence type="ECO:0000313" key="2">
    <source>
        <dbReference type="Proteomes" id="UP001276150"/>
    </source>
</evidence>
<organism evidence="1 2">
    <name type="scientific">Deinococcus arenicola</name>
    <dbReference type="NCBI Taxonomy" id="2994950"/>
    <lineage>
        <taxon>Bacteria</taxon>
        <taxon>Thermotogati</taxon>
        <taxon>Deinococcota</taxon>
        <taxon>Deinococci</taxon>
        <taxon>Deinococcales</taxon>
        <taxon>Deinococcaceae</taxon>
        <taxon>Deinococcus</taxon>
    </lineage>
</organism>
<sequence>MTIVMCGGQTLYIQNATAAQAIDLRTKLEQGRGIFEFTTADRVYIINCANVMYIDMVPASAIHL</sequence>
<dbReference type="RefSeq" id="WP_317641250.1">
    <property type="nucleotide sequence ID" value="NZ_JAPMIV010000039.1"/>
</dbReference>
<accession>A0ABU4DTZ5</accession>
<reference evidence="1 2" key="1">
    <citation type="submission" date="2022-11" db="EMBL/GenBank/DDBJ databases">
        <title>Deinococcus ZS9-10, Low Temperature and Draught-tolerating, UV-resistant Bacteria from Continental Antarctica.</title>
        <authorList>
            <person name="Cheng L."/>
        </authorList>
    </citation>
    <scope>NUCLEOTIDE SEQUENCE [LARGE SCALE GENOMIC DNA]</scope>
    <source>
        <strain evidence="1 2">ZS9-10</strain>
    </source>
</reference>
<evidence type="ECO:0000313" key="1">
    <source>
        <dbReference type="EMBL" id="MDV6375900.1"/>
    </source>
</evidence>
<dbReference type="Proteomes" id="UP001276150">
    <property type="component" value="Unassembled WGS sequence"/>
</dbReference>